<feature type="non-terminal residue" evidence="1">
    <location>
        <position position="1"/>
    </location>
</feature>
<organism evidence="1">
    <name type="scientific">Merluccius productus</name>
    <name type="common">North Pacific hake</name>
    <name type="synonym">Merlangus productus</name>
    <dbReference type="NCBI Taxonomy" id="89952"/>
    <lineage>
        <taxon>Eukaryota</taxon>
        <taxon>Metazoa</taxon>
        <taxon>Chordata</taxon>
        <taxon>Craniata</taxon>
        <taxon>Vertebrata</taxon>
        <taxon>Euteleostomi</taxon>
        <taxon>Actinopterygii</taxon>
        <taxon>Neopterygii</taxon>
        <taxon>Teleostei</taxon>
        <taxon>Neoteleostei</taxon>
        <taxon>Acanthomorphata</taxon>
        <taxon>Zeiogadaria</taxon>
        <taxon>Gadariae</taxon>
        <taxon>Gadiformes</taxon>
        <taxon>Gadoidei</taxon>
        <taxon>Merlucciidae</taxon>
        <taxon>Merluccius</taxon>
    </lineage>
</organism>
<accession>A9YUX4</accession>
<reference evidence="1" key="1">
    <citation type="journal article" date="2008" name="J. Agric. Food Chem.">
        <title>Identification of gadoid species in fish meat by polymerase chain reaction (PCR) on genomic DNA.</title>
        <authorList>
            <person name="Hubalkova Z."/>
            <person name="Kralik P."/>
            <person name="Kasalova J."/>
            <person name="Rencova E."/>
        </authorList>
    </citation>
    <scope>NUCLEOTIDE SEQUENCE</scope>
    <source>
        <strain evidence="1">MP3-M</strain>
    </source>
</reference>
<evidence type="ECO:0000313" key="1">
    <source>
        <dbReference type="EMBL" id="ABY26094.1"/>
    </source>
</evidence>
<name>A9YUX4_MERPR</name>
<sequence>PFRLTQHPFNFPDCQNGTTSIYLMGNHSSSA</sequence>
<feature type="non-terminal residue" evidence="1">
    <location>
        <position position="31"/>
    </location>
</feature>
<dbReference type="AlphaFoldDB" id="A9YUX4"/>
<protein>
    <submittedName>
        <fullName evidence="1">Pantophysin</fullName>
    </submittedName>
</protein>
<proteinExistence type="predicted"/>
<gene>
    <name evidence="1" type="primary">PanI</name>
</gene>
<dbReference type="EMBL" id="EU301630">
    <property type="protein sequence ID" value="ABY26094.1"/>
    <property type="molecule type" value="Genomic_DNA"/>
</dbReference>